<dbReference type="AlphaFoldDB" id="A0A382UWG4"/>
<accession>A0A382UWG4</accession>
<feature type="non-terminal residue" evidence="5">
    <location>
        <position position="289"/>
    </location>
</feature>
<dbReference type="PANTHER" id="PTHR45953">
    <property type="entry name" value="IDURONATE 2-SULFATASE"/>
    <property type="match status" value="1"/>
</dbReference>
<name>A0A382UWG4_9ZZZZ</name>
<dbReference type="GO" id="GO:0046872">
    <property type="term" value="F:metal ion binding"/>
    <property type="evidence" value="ECO:0007669"/>
    <property type="project" value="UniProtKB-KW"/>
</dbReference>
<evidence type="ECO:0000256" key="2">
    <source>
        <dbReference type="ARBA" id="ARBA00022801"/>
    </source>
</evidence>
<evidence type="ECO:0000256" key="1">
    <source>
        <dbReference type="ARBA" id="ARBA00022723"/>
    </source>
</evidence>
<feature type="compositionally biased region" description="Basic and acidic residues" evidence="3">
    <location>
        <begin position="40"/>
        <end position="49"/>
    </location>
</feature>
<feature type="region of interest" description="Disordered" evidence="3">
    <location>
        <begin position="23"/>
        <end position="49"/>
    </location>
</feature>
<reference evidence="5" key="1">
    <citation type="submission" date="2018-05" db="EMBL/GenBank/DDBJ databases">
        <authorList>
            <person name="Lanie J.A."/>
            <person name="Ng W.-L."/>
            <person name="Kazmierczak K.M."/>
            <person name="Andrzejewski T.M."/>
            <person name="Davidsen T.M."/>
            <person name="Wayne K.J."/>
            <person name="Tettelin H."/>
            <person name="Glass J.I."/>
            <person name="Rusch D."/>
            <person name="Podicherti R."/>
            <person name="Tsui H.-C.T."/>
            <person name="Winkler M.E."/>
        </authorList>
    </citation>
    <scope>NUCLEOTIDE SEQUENCE</scope>
</reference>
<dbReference type="GO" id="GO:0005737">
    <property type="term" value="C:cytoplasm"/>
    <property type="evidence" value="ECO:0007669"/>
    <property type="project" value="TreeGrafter"/>
</dbReference>
<evidence type="ECO:0000256" key="3">
    <source>
        <dbReference type="SAM" id="MobiDB-lite"/>
    </source>
</evidence>
<evidence type="ECO:0000259" key="4">
    <source>
        <dbReference type="Pfam" id="PF00884"/>
    </source>
</evidence>
<dbReference type="SUPFAM" id="SSF53649">
    <property type="entry name" value="Alkaline phosphatase-like"/>
    <property type="match status" value="1"/>
</dbReference>
<evidence type="ECO:0000313" key="5">
    <source>
        <dbReference type="EMBL" id="SVD38603.1"/>
    </source>
</evidence>
<dbReference type="Pfam" id="PF00884">
    <property type="entry name" value="Sulfatase"/>
    <property type="match status" value="1"/>
</dbReference>
<dbReference type="EMBL" id="UINC01147339">
    <property type="protein sequence ID" value="SVD38603.1"/>
    <property type="molecule type" value="Genomic_DNA"/>
</dbReference>
<proteinExistence type="predicted"/>
<feature type="non-terminal residue" evidence="5">
    <location>
        <position position="1"/>
    </location>
</feature>
<dbReference type="Gene3D" id="3.40.720.10">
    <property type="entry name" value="Alkaline Phosphatase, subunit A"/>
    <property type="match status" value="1"/>
</dbReference>
<protein>
    <recommendedName>
        <fullName evidence="4">Sulfatase N-terminal domain-containing protein</fullName>
    </recommendedName>
</protein>
<sequence>EAARGSVDERKNKKVWKALRVKVGGPLTAQTPPGHGPSGLRDEQHKDGKNARQVIEWLDQRKPDEKQPFFIICGIQKPHVPFLAPDKYFKLYPPKGISYDPTPLDDLDDVPPLALVKRSVSFGFEFGKENDALRREYMQAYHACVTFIDAQIGLVLDKLKEEKLWDETIIVFTSDHGYHLGEHYLWGKVTLFEESARVPLIVRVPGITRPKTRSPALVELVDLFPTLAGLCDLPAPKELQGHSLGDLLKNPAAGGQTSAYTVVSRGTQLGRSVRTARWRYAEWGEAREA</sequence>
<dbReference type="PANTHER" id="PTHR45953:SF1">
    <property type="entry name" value="IDURONATE 2-SULFATASE"/>
    <property type="match status" value="1"/>
</dbReference>
<dbReference type="InterPro" id="IPR000917">
    <property type="entry name" value="Sulfatase_N"/>
</dbReference>
<feature type="domain" description="Sulfatase N-terminal" evidence="4">
    <location>
        <begin position="38"/>
        <end position="231"/>
    </location>
</feature>
<dbReference type="GO" id="GO:0008484">
    <property type="term" value="F:sulfuric ester hydrolase activity"/>
    <property type="evidence" value="ECO:0007669"/>
    <property type="project" value="TreeGrafter"/>
</dbReference>
<keyword evidence="2" id="KW-0378">Hydrolase</keyword>
<keyword evidence="1" id="KW-0479">Metal-binding</keyword>
<organism evidence="5">
    <name type="scientific">marine metagenome</name>
    <dbReference type="NCBI Taxonomy" id="408172"/>
    <lineage>
        <taxon>unclassified sequences</taxon>
        <taxon>metagenomes</taxon>
        <taxon>ecological metagenomes</taxon>
    </lineage>
</organism>
<dbReference type="InterPro" id="IPR017850">
    <property type="entry name" value="Alkaline_phosphatase_core_sf"/>
</dbReference>
<gene>
    <name evidence="5" type="ORF">METZ01_LOCUS391457</name>
</gene>